<dbReference type="AlphaFoldDB" id="A0A7R8UM22"/>
<name>A0A7R8UM22_HERIL</name>
<evidence type="ECO:0000313" key="2">
    <source>
        <dbReference type="Proteomes" id="UP000594454"/>
    </source>
</evidence>
<organism evidence="1 2">
    <name type="scientific">Hermetia illucens</name>
    <name type="common">Black soldier fly</name>
    <dbReference type="NCBI Taxonomy" id="343691"/>
    <lineage>
        <taxon>Eukaryota</taxon>
        <taxon>Metazoa</taxon>
        <taxon>Ecdysozoa</taxon>
        <taxon>Arthropoda</taxon>
        <taxon>Hexapoda</taxon>
        <taxon>Insecta</taxon>
        <taxon>Pterygota</taxon>
        <taxon>Neoptera</taxon>
        <taxon>Endopterygota</taxon>
        <taxon>Diptera</taxon>
        <taxon>Brachycera</taxon>
        <taxon>Stratiomyomorpha</taxon>
        <taxon>Stratiomyidae</taxon>
        <taxon>Hermetiinae</taxon>
        <taxon>Hermetia</taxon>
    </lineage>
</organism>
<gene>
    <name evidence="1" type="ORF">HERILL_LOCUS5970</name>
</gene>
<protein>
    <submittedName>
        <fullName evidence="1">Uncharacterized protein</fullName>
    </submittedName>
</protein>
<accession>A0A7R8UM22</accession>
<dbReference type="Proteomes" id="UP000594454">
    <property type="component" value="Chromosome 2"/>
</dbReference>
<proteinExistence type="predicted"/>
<evidence type="ECO:0000313" key="1">
    <source>
        <dbReference type="EMBL" id="CAD7082974.1"/>
    </source>
</evidence>
<dbReference type="EMBL" id="LR899010">
    <property type="protein sequence ID" value="CAD7082974.1"/>
    <property type="molecule type" value="Genomic_DNA"/>
</dbReference>
<keyword evidence="2" id="KW-1185">Reference proteome</keyword>
<reference evidence="1 2" key="1">
    <citation type="submission" date="2020-11" db="EMBL/GenBank/DDBJ databases">
        <authorList>
            <person name="Wallbank WR R."/>
            <person name="Pardo Diaz C."/>
            <person name="Kozak K."/>
            <person name="Martin S."/>
            <person name="Jiggins C."/>
            <person name="Moest M."/>
            <person name="Warren A I."/>
            <person name="Generalovic N T."/>
            <person name="Byers J.R.P. K."/>
            <person name="Montejo-Kovacevich G."/>
            <person name="Yen C E."/>
        </authorList>
    </citation>
    <scope>NUCLEOTIDE SEQUENCE [LARGE SCALE GENOMIC DNA]</scope>
</reference>
<dbReference type="InParanoid" id="A0A7R8UM22"/>
<sequence>MASSSNYLISVPKLKGRENYSEWCFAAENVLVLEGKVGCIKPEHNVTPAASDDAETKAKLILTRLFMHI</sequence>